<accession>A0A1Q3ENI7</accession>
<dbReference type="GO" id="GO:0000030">
    <property type="term" value="F:mannosyltransferase activity"/>
    <property type="evidence" value="ECO:0007669"/>
    <property type="project" value="TreeGrafter"/>
</dbReference>
<reference evidence="2 3" key="2">
    <citation type="submission" date="2017-02" db="EMBL/GenBank/DDBJ databases">
        <title>A genome survey and senescence transcriptome analysis in Lentinula edodes.</title>
        <authorList>
            <person name="Sakamoto Y."/>
            <person name="Nakade K."/>
            <person name="Sato S."/>
            <person name="Yoshida Y."/>
            <person name="Miyazaki K."/>
            <person name="Natsume S."/>
            <person name="Konno N."/>
        </authorList>
    </citation>
    <scope>NUCLEOTIDE SEQUENCE [LARGE SCALE GENOMIC DNA]</scope>
    <source>
        <strain evidence="2 3">NBRC 111202</strain>
    </source>
</reference>
<proteinExistence type="predicted"/>
<organism evidence="2 3">
    <name type="scientific">Lentinula edodes</name>
    <name type="common">Shiitake mushroom</name>
    <name type="synonym">Lentinus edodes</name>
    <dbReference type="NCBI Taxonomy" id="5353"/>
    <lineage>
        <taxon>Eukaryota</taxon>
        <taxon>Fungi</taxon>
        <taxon>Dikarya</taxon>
        <taxon>Basidiomycota</taxon>
        <taxon>Agaricomycotina</taxon>
        <taxon>Agaricomycetes</taxon>
        <taxon>Agaricomycetidae</taxon>
        <taxon>Agaricales</taxon>
        <taxon>Marasmiineae</taxon>
        <taxon>Omphalotaceae</taxon>
        <taxon>Lentinula</taxon>
    </lineage>
</organism>
<reference evidence="2 3" key="1">
    <citation type="submission" date="2016-08" db="EMBL/GenBank/DDBJ databases">
        <authorList>
            <consortium name="Lentinula edodes genome sequencing consortium"/>
            <person name="Sakamoto Y."/>
            <person name="Nakade K."/>
            <person name="Sato S."/>
            <person name="Yoshida Y."/>
            <person name="Miyazaki K."/>
            <person name="Natsume S."/>
            <person name="Konno N."/>
        </authorList>
    </citation>
    <scope>NUCLEOTIDE SEQUENCE [LARGE SCALE GENOMIC DNA]</scope>
    <source>
        <strain evidence="2 3">NBRC 111202</strain>
    </source>
</reference>
<gene>
    <name evidence="2" type="ORF">LENED_010862</name>
</gene>
<keyword evidence="1" id="KW-1133">Transmembrane helix</keyword>
<keyword evidence="1" id="KW-0812">Transmembrane</keyword>
<name>A0A1Q3ENI7_LENED</name>
<dbReference type="GO" id="GO:0005789">
    <property type="term" value="C:endoplasmic reticulum membrane"/>
    <property type="evidence" value="ECO:0007669"/>
    <property type="project" value="TreeGrafter"/>
</dbReference>
<feature type="transmembrane region" description="Helical" evidence="1">
    <location>
        <begin position="194"/>
        <end position="221"/>
    </location>
</feature>
<dbReference type="PANTHER" id="PTHR28022:SF1">
    <property type="entry name" value="GPI MANNOSYLTRANSFERASE 2 SUBUNIT PGA1"/>
    <property type="match status" value="1"/>
</dbReference>
<comment type="caution">
    <text evidence="2">The sequence shown here is derived from an EMBL/GenBank/DDBJ whole genome shotgun (WGS) entry which is preliminary data.</text>
</comment>
<evidence type="ECO:0000256" key="1">
    <source>
        <dbReference type="SAM" id="Phobius"/>
    </source>
</evidence>
<protein>
    <submittedName>
        <fullName evidence="2">Uncharacterized protein</fullName>
    </submittedName>
</protein>
<keyword evidence="1" id="KW-0472">Membrane</keyword>
<dbReference type="Proteomes" id="UP000188533">
    <property type="component" value="Unassembled WGS sequence"/>
</dbReference>
<dbReference type="STRING" id="5353.A0A1Q3ENI7"/>
<dbReference type="InterPro" id="IPR019433">
    <property type="entry name" value="GPI_ManTrfase_II_coact_Pga1"/>
</dbReference>
<dbReference type="EMBL" id="BDGU01000743">
    <property type="protein sequence ID" value="GAW08778.1"/>
    <property type="molecule type" value="Genomic_DNA"/>
</dbReference>
<dbReference type="AlphaFoldDB" id="A0A1Q3ENI7"/>
<dbReference type="PANTHER" id="PTHR28022">
    <property type="entry name" value="GPI MANNOSYLTRANSFERASE 2 SUBUNIT PGA1"/>
    <property type="match status" value="1"/>
</dbReference>
<evidence type="ECO:0000313" key="3">
    <source>
        <dbReference type="Proteomes" id="UP000188533"/>
    </source>
</evidence>
<sequence length="244" mass="26995">MRKGKPALKSAAGILMLFFHRQLFFLLGFASFALANTEIVNFEASDQIDVHISDDHNWHVLSPGANEKSFNVQPAPFGTRMNVVCSSPQELLSKAPNCSNEIWIKLDLDHPDWKSYTKYTLRISWPGSSPADFGMNIFNPETTASRFAGKPISPPARTRVKFARIRVVDAGIISPLSGVTEVRPVPFMVILEPLYFGLIPASIVPVLWVLLPTLFVSILVAPYANAFLSDIAAAARREITGKRE</sequence>
<keyword evidence="3" id="KW-1185">Reference proteome</keyword>
<evidence type="ECO:0000313" key="2">
    <source>
        <dbReference type="EMBL" id="GAW08778.1"/>
    </source>
</evidence>
<dbReference type="GO" id="GO:0006506">
    <property type="term" value="P:GPI anchor biosynthetic process"/>
    <property type="evidence" value="ECO:0007669"/>
    <property type="project" value="TreeGrafter"/>
</dbReference>
<dbReference type="GO" id="GO:0031501">
    <property type="term" value="C:mannosyltransferase complex"/>
    <property type="evidence" value="ECO:0007669"/>
    <property type="project" value="TreeGrafter"/>
</dbReference>